<dbReference type="Gene3D" id="3.40.50.1580">
    <property type="entry name" value="Nucleoside phosphorylase domain"/>
    <property type="match status" value="1"/>
</dbReference>
<dbReference type="EC" id="3.2.2.26" evidence="1 2"/>
<evidence type="ECO:0000256" key="1">
    <source>
        <dbReference type="HAMAP-Rule" id="MF_00991"/>
    </source>
</evidence>
<dbReference type="UniPathway" id="UPA00079"/>
<keyword evidence="1 4" id="KW-0378">Hydrolase</keyword>
<accession>A0A1T3P0D3</accession>
<proteinExistence type="inferred from homology"/>
<comment type="pathway">
    <text evidence="1">Quinol/quinone metabolism; menaquinone biosynthesis.</text>
</comment>
<dbReference type="InterPro" id="IPR019963">
    <property type="entry name" value="FL_hydrolase_MqnB"/>
</dbReference>
<sequence>MPILVITAVAAERDAVLGGARSWRIPGPDVLAVGAGPAAAAAGTASALARGSYDLVVNAGIGGGFPGVAPVGSTVLATRVVAADLGAQTAEGFVPIEELGFGTSGFEADPRLVTHVGDILRAAGVPLATGPALTVSTVTGTAERAAELAARHAGAAVEGMEGFGVATAAAAHAVPMLELRTVSNAVGPRDRAAWRIPDALRALTAAFAALEGSLTP</sequence>
<dbReference type="HAMAP" id="MF_00991">
    <property type="entry name" value="MqnB"/>
    <property type="match status" value="1"/>
</dbReference>
<keyword evidence="5" id="KW-1185">Reference proteome</keyword>
<dbReference type="Proteomes" id="UP000190037">
    <property type="component" value="Unassembled WGS sequence"/>
</dbReference>
<dbReference type="CDD" id="cd17766">
    <property type="entry name" value="futalosine_nucleosidase_MqnB"/>
    <property type="match status" value="1"/>
</dbReference>
<dbReference type="InterPro" id="IPR000845">
    <property type="entry name" value="Nucleoside_phosphorylase_d"/>
</dbReference>
<dbReference type="EMBL" id="MWQN01000001">
    <property type="protein sequence ID" value="OPC82454.1"/>
    <property type="molecule type" value="Genomic_DNA"/>
</dbReference>
<dbReference type="InterPro" id="IPR035994">
    <property type="entry name" value="Nucleoside_phosphorylase_sf"/>
</dbReference>
<evidence type="ECO:0000259" key="3">
    <source>
        <dbReference type="Pfam" id="PF01048"/>
    </source>
</evidence>
<comment type="catalytic activity">
    <reaction evidence="1">
        <text>futalosine + H2O = dehypoxanthine futalosine + hypoxanthine</text>
        <dbReference type="Rhea" id="RHEA:25904"/>
        <dbReference type="ChEBI" id="CHEBI:15377"/>
        <dbReference type="ChEBI" id="CHEBI:17368"/>
        <dbReference type="ChEBI" id="CHEBI:58863"/>
        <dbReference type="ChEBI" id="CHEBI:58864"/>
        <dbReference type="EC" id="3.2.2.26"/>
    </reaction>
</comment>
<dbReference type="NCBIfam" id="TIGR03664">
    <property type="entry name" value="fut_nucase"/>
    <property type="match status" value="1"/>
</dbReference>
<dbReference type="GO" id="GO:0008930">
    <property type="term" value="F:methylthioadenosine nucleosidase activity"/>
    <property type="evidence" value="ECO:0007669"/>
    <property type="project" value="TreeGrafter"/>
</dbReference>
<dbReference type="NCBIfam" id="NF006087">
    <property type="entry name" value="PRK08236.1"/>
    <property type="match status" value="1"/>
</dbReference>
<dbReference type="GO" id="GO:0009116">
    <property type="term" value="P:nucleoside metabolic process"/>
    <property type="evidence" value="ECO:0007669"/>
    <property type="project" value="InterPro"/>
</dbReference>
<dbReference type="PANTHER" id="PTHR46832:SF2">
    <property type="entry name" value="FUTALOSINE HYDROLASE"/>
    <property type="match status" value="1"/>
</dbReference>
<protein>
    <recommendedName>
        <fullName evidence="1 2">Futalosine hydrolase</fullName>
        <shortName evidence="1">FL hydrolase</shortName>
        <ecNumber evidence="1 2">3.2.2.26</ecNumber>
    </recommendedName>
    <alternativeName>
        <fullName evidence="1">Futalosine nucleosidase</fullName>
    </alternativeName>
    <alternativeName>
        <fullName evidence="1">Menaquinone biosynthetic enzyme MqnB</fullName>
    </alternativeName>
</protein>
<organism evidence="4 5">
    <name type="scientific">Embleya scabrispora</name>
    <dbReference type="NCBI Taxonomy" id="159449"/>
    <lineage>
        <taxon>Bacteria</taxon>
        <taxon>Bacillati</taxon>
        <taxon>Actinomycetota</taxon>
        <taxon>Actinomycetes</taxon>
        <taxon>Kitasatosporales</taxon>
        <taxon>Streptomycetaceae</taxon>
        <taxon>Embleya</taxon>
    </lineage>
</organism>
<dbReference type="GO" id="GO:0008782">
    <property type="term" value="F:adenosylhomocysteine nucleosidase activity"/>
    <property type="evidence" value="ECO:0007669"/>
    <property type="project" value="TreeGrafter"/>
</dbReference>
<dbReference type="Pfam" id="PF01048">
    <property type="entry name" value="PNP_UDP_1"/>
    <property type="match status" value="1"/>
</dbReference>
<gene>
    <name evidence="1" type="primary">mqnB</name>
    <name evidence="4" type="ORF">B4N89_17265</name>
</gene>
<dbReference type="GO" id="GO:0019284">
    <property type="term" value="P:L-methionine salvage from S-adenosylmethionine"/>
    <property type="evidence" value="ECO:0007669"/>
    <property type="project" value="TreeGrafter"/>
</dbReference>
<dbReference type="STRING" id="159449.B4N89_17265"/>
<evidence type="ECO:0000256" key="2">
    <source>
        <dbReference type="NCBIfam" id="TIGR03664"/>
    </source>
</evidence>
<dbReference type="GO" id="GO:0009234">
    <property type="term" value="P:menaquinone biosynthetic process"/>
    <property type="evidence" value="ECO:0007669"/>
    <property type="project" value="UniProtKB-UniRule"/>
</dbReference>
<dbReference type="GO" id="GO:0005829">
    <property type="term" value="C:cytosol"/>
    <property type="evidence" value="ECO:0007669"/>
    <property type="project" value="TreeGrafter"/>
</dbReference>
<dbReference type="RefSeq" id="WP_078976720.1">
    <property type="nucleotide sequence ID" value="NZ_MWQN01000001.1"/>
</dbReference>
<dbReference type="PANTHER" id="PTHR46832">
    <property type="entry name" value="5'-METHYLTHIOADENOSINE/S-ADENOSYLHOMOCYSTEINE NUCLEOSIDASE"/>
    <property type="match status" value="1"/>
</dbReference>
<comment type="caution">
    <text evidence="4">The sequence shown here is derived from an EMBL/GenBank/DDBJ whole genome shotgun (WGS) entry which is preliminary data.</text>
</comment>
<comment type="function">
    <text evidence="1">Catalyzes the hydrolysis of futalosine (FL) to dehypoxanthine futalosine (DHFL) and hypoxanthine, a step in the biosynthesis of menaquinone (MK, vitamin K2).</text>
</comment>
<feature type="domain" description="Nucleoside phosphorylase" evidence="3">
    <location>
        <begin position="34"/>
        <end position="190"/>
    </location>
</feature>
<evidence type="ECO:0000313" key="5">
    <source>
        <dbReference type="Proteomes" id="UP000190037"/>
    </source>
</evidence>
<keyword evidence="1" id="KW-0474">Menaquinone biosynthesis</keyword>
<dbReference type="AlphaFoldDB" id="A0A1T3P0D3"/>
<comment type="similarity">
    <text evidence="1">Belongs to the PNP/UDP phosphorylase family. Futalosine hydrolase subfamily.</text>
</comment>
<dbReference type="SUPFAM" id="SSF53167">
    <property type="entry name" value="Purine and uridine phosphorylases"/>
    <property type="match status" value="1"/>
</dbReference>
<dbReference type="OrthoDB" id="9788270at2"/>
<reference evidence="4 5" key="1">
    <citation type="submission" date="2017-03" db="EMBL/GenBank/DDBJ databases">
        <title>Draft genome sequence of Streptomyces scabrisporus NF3, endophyte isolated from Amphipterygium adstringens.</title>
        <authorList>
            <person name="Vazquez M."/>
            <person name="Ceapa C.D."/>
            <person name="Rodriguez Luna D."/>
            <person name="Sanchez Esquivel S."/>
        </authorList>
    </citation>
    <scope>NUCLEOTIDE SEQUENCE [LARGE SCALE GENOMIC DNA]</scope>
    <source>
        <strain evidence="4 5">NF3</strain>
    </source>
</reference>
<evidence type="ECO:0000313" key="4">
    <source>
        <dbReference type="EMBL" id="OPC82454.1"/>
    </source>
</evidence>
<name>A0A1T3P0D3_9ACTN</name>